<evidence type="ECO:0000313" key="7">
    <source>
        <dbReference type="EMBL" id="KAK88302.1"/>
    </source>
</evidence>
<keyword evidence="5" id="KW-0560">Oxidoreductase</keyword>
<dbReference type="PANTHER" id="PTHR42913">
    <property type="entry name" value="APOPTOSIS-INDUCING FACTOR 1"/>
    <property type="match status" value="1"/>
</dbReference>
<feature type="domain" description="FAD/NAD(P)-binding" evidence="6">
    <location>
        <begin position="17"/>
        <end position="346"/>
    </location>
</feature>
<keyword evidence="3" id="KW-0285">Flavoprotein</keyword>
<comment type="caution">
    <text evidence="7">The sequence shown here is derived from an EMBL/GenBank/DDBJ whole genome shotgun (WGS) entry which is preliminary data.</text>
</comment>
<dbReference type="PRINTS" id="PR00368">
    <property type="entry name" value="FADPNR"/>
</dbReference>
<dbReference type="SUPFAM" id="SSF51905">
    <property type="entry name" value="FAD/NAD(P)-binding domain"/>
    <property type="match status" value="1"/>
</dbReference>
<keyword evidence="4" id="KW-0274">FAD</keyword>
<gene>
    <name evidence="7" type="ORF">L497_2073</name>
</gene>
<comment type="similarity">
    <text evidence="2">Belongs to the NADH dehydrogenase family.</text>
</comment>
<evidence type="ECO:0000256" key="1">
    <source>
        <dbReference type="ARBA" id="ARBA00001974"/>
    </source>
</evidence>
<evidence type="ECO:0000256" key="3">
    <source>
        <dbReference type="ARBA" id="ARBA00022630"/>
    </source>
</evidence>
<dbReference type="GO" id="GO:0003955">
    <property type="term" value="F:NAD(P)H dehydrogenase (quinone) activity"/>
    <property type="evidence" value="ECO:0007669"/>
    <property type="project" value="TreeGrafter"/>
</dbReference>
<organism evidence="7 8">
    <name type="scientific">Bordetella holmesii CDC-H585-BH</name>
    <dbReference type="NCBI Taxonomy" id="1331206"/>
    <lineage>
        <taxon>Bacteria</taxon>
        <taxon>Pseudomonadati</taxon>
        <taxon>Pseudomonadota</taxon>
        <taxon>Betaproteobacteria</taxon>
        <taxon>Burkholderiales</taxon>
        <taxon>Alcaligenaceae</taxon>
        <taxon>Bordetella</taxon>
    </lineage>
</organism>
<dbReference type="Proteomes" id="UP000026682">
    <property type="component" value="Unassembled WGS sequence"/>
</dbReference>
<evidence type="ECO:0000256" key="2">
    <source>
        <dbReference type="ARBA" id="ARBA00005272"/>
    </source>
</evidence>
<sequence length="444" mass="47573">MPSSDTCMMPALSAPERIVIVGGGAGGLELAAQLGRAYGPERVLLVDSRPFHIWKPSLHEVAAGTLDIHQEGLSYLMLARLAGFSFAQGELTSVDRAARRIRIGAVRDPRGQEILGPRELSYGNLVLAVGSASNFFNTPGAAQYAVTLDNTENAEAFRLTILKAMAQVDQDKLRNPSARLDLVIVGGGATGVELAVELTEASHVVSTYGLPNFRVERDMAITLVEGAPRILSALPEKISRAATARLTELGIRVETHCRVAEVSPDSVKTADGRSFAASLCLWAAGIRGPDLLAQLGLPLNKAGQLIVNERLETEDPYVLALGDCCAAPWHGERIVPARAQTAHQEASYLARKLGARLAGKDEPQQAYVYRDYGSLVSLGQGAGVGSLMGKLAGRGLFVSGTLARLMYMSLHLMHHRAVLGVSRTATMALARLLMRRTHPRVKLH</sequence>
<dbReference type="AlphaFoldDB" id="A0A158M2Z4"/>
<reference evidence="7 8" key="1">
    <citation type="submission" date="2014-03" db="EMBL/GenBank/DDBJ databases">
        <title>Genome sequence of Bordetella holmseii.</title>
        <authorList>
            <person name="Harvill E."/>
            <person name="Goodfield L.L."/>
            <person name="Ivanov Y."/>
            <person name="Meyer J.A."/>
            <person name="Newth C."/>
            <person name="Cassiday P."/>
            <person name="Tondella M.L."/>
            <person name="Liao P."/>
            <person name="Zimmerman J."/>
            <person name="Meert K."/>
            <person name="Wessel D."/>
            <person name="Berger J."/>
            <person name="Dean J.M."/>
            <person name="Holubkov R."/>
            <person name="Burr J."/>
            <person name="Liu T."/>
            <person name="Brinkac L.M."/>
            <person name="Sanka R."/>
            <person name="Kim M."/>
            <person name="Losada L."/>
        </authorList>
    </citation>
    <scope>NUCLEOTIDE SEQUENCE [LARGE SCALE GENOMIC DNA]</scope>
    <source>
        <strain evidence="7 8">CDC-H585-BH</strain>
    </source>
</reference>
<dbReference type="Gene3D" id="3.50.50.100">
    <property type="match status" value="1"/>
</dbReference>
<dbReference type="EMBL" id="JFZZ01000121">
    <property type="protein sequence ID" value="KAK88302.1"/>
    <property type="molecule type" value="Genomic_DNA"/>
</dbReference>
<evidence type="ECO:0000256" key="5">
    <source>
        <dbReference type="ARBA" id="ARBA00023002"/>
    </source>
</evidence>
<dbReference type="InterPro" id="IPR023753">
    <property type="entry name" value="FAD/NAD-binding_dom"/>
</dbReference>
<dbReference type="STRING" id="35814.BBB42_13510"/>
<name>A0A158M2Z4_9BORD</name>
<dbReference type="InterPro" id="IPR051169">
    <property type="entry name" value="NADH-Q_oxidoreductase"/>
</dbReference>
<dbReference type="Pfam" id="PF07992">
    <property type="entry name" value="Pyr_redox_2"/>
    <property type="match status" value="1"/>
</dbReference>
<evidence type="ECO:0000256" key="4">
    <source>
        <dbReference type="ARBA" id="ARBA00022827"/>
    </source>
</evidence>
<dbReference type="PATRIC" id="fig|1331206.3.peg.2981"/>
<dbReference type="PANTHER" id="PTHR42913:SF3">
    <property type="entry name" value="64 KDA MITOCHONDRIAL NADH DEHYDROGENASE (EUROFUNG)"/>
    <property type="match status" value="1"/>
</dbReference>
<evidence type="ECO:0000259" key="6">
    <source>
        <dbReference type="Pfam" id="PF07992"/>
    </source>
</evidence>
<evidence type="ECO:0000313" key="8">
    <source>
        <dbReference type="Proteomes" id="UP000026682"/>
    </source>
</evidence>
<protein>
    <submittedName>
        <fullName evidence="7">Pyridine nucleotide-disulfide oxidoreductase</fullName>
    </submittedName>
</protein>
<comment type="cofactor">
    <cofactor evidence="1">
        <name>FAD</name>
        <dbReference type="ChEBI" id="CHEBI:57692"/>
    </cofactor>
</comment>
<dbReference type="InterPro" id="IPR036188">
    <property type="entry name" value="FAD/NAD-bd_sf"/>
</dbReference>
<dbReference type="PRINTS" id="PR00411">
    <property type="entry name" value="PNDRDTASEI"/>
</dbReference>
<dbReference type="GO" id="GO:0019646">
    <property type="term" value="P:aerobic electron transport chain"/>
    <property type="evidence" value="ECO:0007669"/>
    <property type="project" value="TreeGrafter"/>
</dbReference>
<proteinExistence type="inferred from homology"/>
<accession>A0A158M2Z4</accession>